<name>A0A9D3ZRY6_9ROSI</name>
<dbReference type="OrthoDB" id="1436184at2759"/>
<evidence type="ECO:0000313" key="2">
    <source>
        <dbReference type="Proteomes" id="UP000828251"/>
    </source>
</evidence>
<protein>
    <submittedName>
        <fullName evidence="1">Uncharacterized protein</fullName>
    </submittedName>
</protein>
<keyword evidence="2" id="KW-1185">Reference proteome</keyword>
<dbReference type="AlphaFoldDB" id="A0A9D3ZRY6"/>
<evidence type="ECO:0000313" key="1">
    <source>
        <dbReference type="EMBL" id="KAH1063278.1"/>
    </source>
</evidence>
<feature type="non-terminal residue" evidence="1">
    <location>
        <position position="1"/>
    </location>
</feature>
<gene>
    <name evidence="1" type="ORF">J1N35_028265</name>
</gene>
<comment type="caution">
    <text evidence="1">The sequence shown here is derived from an EMBL/GenBank/DDBJ whole genome shotgun (WGS) entry which is preliminary data.</text>
</comment>
<dbReference type="EMBL" id="JAIQCV010000009">
    <property type="protein sequence ID" value="KAH1063278.1"/>
    <property type="molecule type" value="Genomic_DNA"/>
</dbReference>
<dbReference type="Proteomes" id="UP000828251">
    <property type="component" value="Unassembled WGS sequence"/>
</dbReference>
<accession>A0A9D3ZRY6</accession>
<reference evidence="1 2" key="1">
    <citation type="journal article" date="2021" name="Plant Biotechnol. J.">
        <title>Multi-omics assisted identification of the key and species-specific regulatory components of drought-tolerant mechanisms in Gossypium stocksii.</title>
        <authorList>
            <person name="Yu D."/>
            <person name="Ke L."/>
            <person name="Zhang D."/>
            <person name="Wu Y."/>
            <person name="Sun Y."/>
            <person name="Mei J."/>
            <person name="Sun J."/>
            <person name="Sun Y."/>
        </authorList>
    </citation>
    <scope>NUCLEOTIDE SEQUENCE [LARGE SCALE GENOMIC DNA]</scope>
    <source>
        <strain evidence="2">cv. E1</strain>
        <tissue evidence="1">Leaf</tissue>
    </source>
</reference>
<sequence>ISNLGLSVASKMTEHLVLPANHHLSYVFRFAGNVKDLKQETEKLIVTQGCSENDNNEAVKQSEEIEKNVEDWLTVLEDVKILETEIDENKRCFNWCLNLCWHYQ</sequence>
<organism evidence="1 2">
    <name type="scientific">Gossypium stocksii</name>
    <dbReference type="NCBI Taxonomy" id="47602"/>
    <lineage>
        <taxon>Eukaryota</taxon>
        <taxon>Viridiplantae</taxon>
        <taxon>Streptophyta</taxon>
        <taxon>Embryophyta</taxon>
        <taxon>Tracheophyta</taxon>
        <taxon>Spermatophyta</taxon>
        <taxon>Magnoliopsida</taxon>
        <taxon>eudicotyledons</taxon>
        <taxon>Gunneridae</taxon>
        <taxon>Pentapetalae</taxon>
        <taxon>rosids</taxon>
        <taxon>malvids</taxon>
        <taxon>Malvales</taxon>
        <taxon>Malvaceae</taxon>
        <taxon>Malvoideae</taxon>
        <taxon>Gossypium</taxon>
    </lineage>
</organism>
<proteinExistence type="predicted"/>